<reference evidence="8 9" key="1">
    <citation type="submission" date="2020-08" db="EMBL/GenBank/DDBJ databases">
        <title>Sequencing the genomes of 1000 actinobacteria strains.</title>
        <authorList>
            <person name="Klenk H.-P."/>
        </authorList>
    </citation>
    <scope>NUCLEOTIDE SEQUENCE [LARGE SCALE GENOMIC DNA]</scope>
    <source>
        <strain evidence="8 9">DSM 22826</strain>
    </source>
</reference>
<dbReference type="PANTHER" id="PTHR30213:SF0">
    <property type="entry name" value="UPF0761 MEMBRANE PROTEIN YIHY"/>
    <property type="match status" value="1"/>
</dbReference>
<dbReference type="GO" id="GO:0005886">
    <property type="term" value="C:plasma membrane"/>
    <property type="evidence" value="ECO:0007669"/>
    <property type="project" value="UniProtKB-SubCell"/>
</dbReference>
<dbReference type="PANTHER" id="PTHR30213">
    <property type="entry name" value="INNER MEMBRANE PROTEIN YHJD"/>
    <property type="match status" value="1"/>
</dbReference>
<evidence type="ECO:0000256" key="3">
    <source>
        <dbReference type="ARBA" id="ARBA00022692"/>
    </source>
</evidence>
<protein>
    <submittedName>
        <fullName evidence="8">Membrane protein</fullName>
    </submittedName>
</protein>
<keyword evidence="4 7" id="KW-1133">Transmembrane helix</keyword>
<evidence type="ECO:0000256" key="6">
    <source>
        <dbReference type="SAM" id="MobiDB-lite"/>
    </source>
</evidence>
<evidence type="ECO:0000313" key="8">
    <source>
        <dbReference type="EMBL" id="MBB2995574.1"/>
    </source>
</evidence>
<dbReference type="NCBIfam" id="TIGR00765">
    <property type="entry name" value="yihY_not_rbn"/>
    <property type="match status" value="1"/>
</dbReference>
<feature type="transmembrane region" description="Helical" evidence="7">
    <location>
        <begin position="57"/>
        <end position="79"/>
    </location>
</feature>
<evidence type="ECO:0000256" key="4">
    <source>
        <dbReference type="ARBA" id="ARBA00022989"/>
    </source>
</evidence>
<feature type="transmembrane region" description="Helical" evidence="7">
    <location>
        <begin position="207"/>
        <end position="227"/>
    </location>
</feature>
<comment type="caution">
    <text evidence="8">The sequence shown here is derived from an EMBL/GenBank/DDBJ whole genome shotgun (WGS) entry which is preliminary data.</text>
</comment>
<comment type="subcellular location">
    <subcellularLocation>
        <location evidence="1">Cell membrane</location>
        <topology evidence="1">Multi-pass membrane protein</topology>
    </subcellularLocation>
</comment>
<feature type="transmembrane region" description="Helical" evidence="7">
    <location>
        <begin position="239"/>
        <end position="261"/>
    </location>
</feature>
<accession>A0A839QLD2</accession>
<gene>
    <name evidence="8" type="ORF">E9229_001765</name>
</gene>
<feature type="compositionally biased region" description="Polar residues" evidence="6">
    <location>
        <begin position="1"/>
        <end position="10"/>
    </location>
</feature>
<evidence type="ECO:0000256" key="2">
    <source>
        <dbReference type="ARBA" id="ARBA00022475"/>
    </source>
</evidence>
<keyword evidence="2" id="KW-1003">Cell membrane</keyword>
<feature type="transmembrane region" description="Helical" evidence="7">
    <location>
        <begin position="273"/>
        <end position="295"/>
    </location>
</feature>
<feature type="transmembrane region" description="Helical" evidence="7">
    <location>
        <begin position="118"/>
        <end position="141"/>
    </location>
</feature>
<organism evidence="8 9">
    <name type="scientific">Paeniglutamicibacter cryotolerans</name>
    <dbReference type="NCBI Taxonomy" id="670079"/>
    <lineage>
        <taxon>Bacteria</taxon>
        <taxon>Bacillati</taxon>
        <taxon>Actinomycetota</taxon>
        <taxon>Actinomycetes</taxon>
        <taxon>Micrococcales</taxon>
        <taxon>Micrococcaceae</taxon>
        <taxon>Paeniglutamicibacter</taxon>
    </lineage>
</organism>
<dbReference type="Pfam" id="PF03631">
    <property type="entry name" value="Virul_fac_BrkB"/>
    <property type="match status" value="1"/>
</dbReference>
<keyword evidence="3 7" id="KW-0812">Transmembrane</keyword>
<evidence type="ECO:0000256" key="1">
    <source>
        <dbReference type="ARBA" id="ARBA00004651"/>
    </source>
</evidence>
<evidence type="ECO:0000313" key="9">
    <source>
        <dbReference type="Proteomes" id="UP000523000"/>
    </source>
</evidence>
<keyword evidence="5 7" id="KW-0472">Membrane</keyword>
<evidence type="ECO:0000256" key="7">
    <source>
        <dbReference type="SAM" id="Phobius"/>
    </source>
</evidence>
<dbReference type="InterPro" id="IPR017039">
    <property type="entry name" value="Virul_fac_BrkB"/>
</dbReference>
<evidence type="ECO:0000256" key="5">
    <source>
        <dbReference type="ARBA" id="ARBA00023136"/>
    </source>
</evidence>
<name>A0A839QLD2_9MICC</name>
<feature type="transmembrane region" description="Helical" evidence="7">
    <location>
        <begin position="162"/>
        <end position="187"/>
    </location>
</feature>
<keyword evidence="9" id="KW-1185">Reference proteome</keyword>
<feature type="region of interest" description="Disordered" evidence="6">
    <location>
        <begin position="1"/>
        <end position="25"/>
    </location>
</feature>
<dbReference type="Proteomes" id="UP000523000">
    <property type="component" value="Unassembled WGS sequence"/>
</dbReference>
<dbReference type="EMBL" id="JACHVS010000001">
    <property type="protein sequence ID" value="MBB2995574.1"/>
    <property type="molecule type" value="Genomic_DNA"/>
</dbReference>
<dbReference type="AlphaFoldDB" id="A0A839QLD2"/>
<proteinExistence type="predicted"/>
<sequence length="386" mass="41696">MMIQSTQKTADSIHGVPPDSVQDTKPTRFSPALWKYAALRTFREFSRDGGTDLAASLTYFAVLALFPGLLALVSLLGIIGQAQATTDFLLQTMDSVASPEVVAAVRGPIEQLAGASGAGFAFVAGLLGALWSASGYVGAFGRALNRVYAMDEGRPLWKLRPAMLLLTLVIVLLAVISITILLLSGPVARGIGNAVGLGDETLMLWNIAKWPVLALVAVLMVAVLYYFTPNVRRRKFRFMSLGAFGALIILAVATVGFFFYVSNFSNYNRTYGSIGGVIVLLLWLWIGNISLLLGAEFDAELERARELQAGIPAEEKVLLPPRESTAIIKKELARYDDVDRGRALRVSLAGATETQKLEPAHFPWRLAVTALGTLGAYLLGRRHAGR</sequence>